<accession>A0A146L6P4</accession>
<gene>
    <name evidence="2" type="primary">CYP40</name>
    <name evidence="2" type="ORF">g.29507</name>
</gene>
<reference evidence="2" key="1">
    <citation type="journal article" date="2016" name="Gigascience">
        <title>De novo construction of an expanded transcriptome assembly for the western tarnished plant bug, Lygus hesperus.</title>
        <authorList>
            <person name="Tassone E.E."/>
            <person name="Geib S.M."/>
            <person name="Hall B."/>
            <person name="Fabrick J.A."/>
            <person name="Brent C.S."/>
            <person name="Hull J.J."/>
        </authorList>
    </citation>
    <scope>NUCLEOTIDE SEQUENCE</scope>
</reference>
<keyword evidence="2" id="KW-0413">Isomerase</keyword>
<feature type="non-terminal residue" evidence="2">
    <location>
        <position position="1"/>
    </location>
</feature>
<organism evidence="2">
    <name type="scientific">Lygus hesperus</name>
    <name type="common">Western plant bug</name>
    <dbReference type="NCBI Taxonomy" id="30085"/>
    <lineage>
        <taxon>Eukaryota</taxon>
        <taxon>Metazoa</taxon>
        <taxon>Ecdysozoa</taxon>
        <taxon>Arthropoda</taxon>
        <taxon>Hexapoda</taxon>
        <taxon>Insecta</taxon>
        <taxon>Pterygota</taxon>
        <taxon>Neoptera</taxon>
        <taxon>Paraneoptera</taxon>
        <taxon>Hemiptera</taxon>
        <taxon>Heteroptera</taxon>
        <taxon>Panheteroptera</taxon>
        <taxon>Cimicomorpha</taxon>
        <taxon>Miridae</taxon>
        <taxon>Mirini</taxon>
        <taxon>Lygus</taxon>
    </lineage>
</organism>
<keyword evidence="1" id="KW-0802">TPR repeat</keyword>
<dbReference type="InterPro" id="IPR050754">
    <property type="entry name" value="FKBP4/5/8-like"/>
</dbReference>
<dbReference type="InterPro" id="IPR019734">
    <property type="entry name" value="TPR_rpt"/>
</dbReference>
<dbReference type="AlphaFoldDB" id="A0A146L6P4"/>
<dbReference type="InterPro" id="IPR011990">
    <property type="entry name" value="TPR-like_helical_dom_sf"/>
</dbReference>
<dbReference type="PANTHER" id="PTHR46512">
    <property type="entry name" value="PEPTIDYLPROLYL ISOMERASE"/>
    <property type="match status" value="1"/>
</dbReference>
<dbReference type="Gene3D" id="1.25.40.10">
    <property type="entry name" value="Tetratricopeptide repeat domain"/>
    <property type="match status" value="1"/>
</dbReference>
<sequence length="121" mass="13899">REAIAKYQKALRYIDDLDESSAIDEDVEERIHQARSVILLNLAACYLRLPSPTKHAKRIIDGCNYVLERDPKNTKALHRLSKIYNLLHDYSGEEEVLQLALEVDPTNAVFRSAHSKALKRK</sequence>
<evidence type="ECO:0000256" key="1">
    <source>
        <dbReference type="PROSITE-ProRule" id="PRU00339"/>
    </source>
</evidence>
<dbReference type="EMBL" id="GDHC01015364">
    <property type="protein sequence ID" value="JAQ03265.1"/>
    <property type="molecule type" value="Transcribed_RNA"/>
</dbReference>
<evidence type="ECO:0000313" key="2">
    <source>
        <dbReference type="EMBL" id="JAQ03265.1"/>
    </source>
</evidence>
<name>A0A146L6P4_LYGHE</name>
<dbReference type="GO" id="GO:0016853">
    <property type="term" value="F:isomerase activity"/>
    <property type="evidence" value="ECO:0007669"/>
    <property type="project" value="UniProtKB-KW"/>
</dbReference>
<feature type="repeat" description="TPR" evidence="1">
    <location>
        <begin position="74"/>
        <end position="107"/>
    </location>
</feature>
<protein>
    <submittedName>
        <fullName evidence="2">Peptidyl-prolyl cis-trans isomerase CYP40</fullName>
    </submittedName>
</protein>
<dbReference type="SUPFAM" id="SSF48452">
    <property type="entry name" value="TPR-like"/>
    <property type="match status" value="1"/>
</dbReference>
<proteinExistence type="predicted"/>
<dbReference type="PROSITE" id="PS50005">
    <property type="entry name" value="TPR"/>
    <property type="match status" value="1"/>
</dbReference>